<organism evidence="1 2">
    <name type="scientific">Liparis tanakae</name>
    <name type="common">Tanaka's snailfish</name>
    <dbReference type="NCBI Taxonomy" id="230148"/>
    <lineage>
        <taxon>Eukaryota</taxon>
        <taxon>Metazoa</taxon>
        <taxon>Chordata</taxon>
        <taxon>Craniata</taxon>
        <taxon>Vertebrata</taxon>
        <taxon>Euteleostomi</taxon>
        <taxon>Actinopterygii</taxon>
        <taxon>Neopterygii</taxon>
        <taxon>Teleostei</taxon>
        <taxon>Neoteleostei</taxon>
        <taxon>Acanthomorphata</taxon>
        <taxon>Eupercaria</taxon>
        <taxon>Perciformes</taxon>
        <taxon>Cottioidei</taxon>
        <taxon>Cottales</taxon>
        <taxon>Liparidae</taxon>
        <taxon>Liparis</taxon>
    </lineage>
</organism>
<evidence type="ECO:0000313" key="1">
    <source>
        <dbReference type="EMBL" id="TNN68434.1"/>
    </source>
</evidence>
<reference evidence="1 2" key="1">
    <citation type="submission" date="2019-03" db="EMBL/GenBank/DDBJ databases">
        <title>First draft genome of Liparis tanakae, snailfish: a comprehensive survey of snailfish specific genes.</title>
        <authorList>
            <person name="Kim W."/>
            <person name="Song I."/>
            <person name="Jeong J.-H."/>
            <person name="Kim D."/>
            <person name="Kim S."/>
            <person name="Ryu S."/>
            <person name="Song J.Y."/>
            <person name="Lee S.K."/>
        </authorList>
    </citation>
    <scope>NUCLEOTIDE SEQUENCE [LARGE SCALE GENOMIC DNA]</scope>
    <source>
        <tissue evidence="1">Muscle</tissue>
    </source>
</reference>
<comment type="caution">
    <text evidence="1">The sequence shown here is derived from an EMBL/GenBank/DDBJ whole genome shotgun (WGS) entry which is preliminary data.</text>
</comment>
<proteinExistence type="predicted"/>
<dbReference type="Proteomes" id="UP000314294">
    <property type="component" value="Unassembled WGS sequence"/>
</dbReference>
<accession>A0A4Z2HTW1</accession>
<keyword evidence="2" id="KW-1185">Reference proteome</keyword>
<dbReference type="EMBL" id="SRLO01000190">
    <property type="protein sequence ID" value="TNN68434.1"/>
    <property type="molecule type" value="Genomic_DNA"/>
</dbReference>
<evidence type="ECO:0000313" key="2">
    <source>
        <dbReference type="Proteomes" id="UP000314294"/>
    </source>
</evidence>
<protein>
    <submittedName>
        <fullName evidence="1">Uncharacterized protein</fullName>
    </submittedName>
</protein>
<sequence length="61" mass="6781">MSDTSDTTSIWGWARLDLTLTYLTVVDGGQELVAAQRKLGSVIAVHPLPSVVQMLEVMWRH</sequence>
<gene>
    <name evidence="1" type="ORF">EYF80_021355</name>
</gene>
<dbReference type="AlphaFoldDB" id="A0A4Z2HTW1"/>
<name>A0A4Z2HTW1_9TELE</name>